<keyword evidence="2" id="KW-1185">Reference proteome</keyword>
<comment type="caution">
    <text evidence="1">The sequence shown here is derived from an EMBL/GenBank/DDBJ whole genome shotgun (WGS) entry which is preliminary data.</text>
</comment>
<gene>
    <name evidence="1" type="ORF">E5161_20545</name>
</gene>
<organism evidence="1 2">
    <name type="scientific">Cohnella pontilimi</name>
    <dbReference type="NCBI Taxonomy" id="2564100"/>
    <lineage>
        <taxon>Bacteria</taxon>
        <taxon>Bacillati</taxon>
        <taxon>Bacillota</taxon>
        <taxon>Bacilli</taxon>
        <taxon>Bacillales</taxon>
        <taxon>Paenibacillaceae</taxon>
        <taxon>Cohnella</taxon>
    </lineage>
</organism>
<accession>A0A4V6WEC6</accession>
<name>A0A4V6WEC6_9BACL</name>
<proteinExistence type="predicted"/>
<evidence type="ECO:0000313" key="2">
    <source>
        <dbReference type="Proteomes" id="UP000309673"/>
    </source>
</evidence>
<dbReference type="RefSeq" id="WP_136779751.1">
    <property type="nucleotide sequence ID" value="NZ_SUPK01000017.1"/>
</dbReference>
<evidence type="ECO:0000313" key="1">
    <source>
        <dbReference type="EMBL" id="TJY37659.1"/>
    </source>
</evidence>
<protein>
    <submittedName>
        <fullName evidence="1">Uncharacterized protein</fullName>
    </submittedName>
</protein>
<dbReference type="EMBL" id="SUPK01000017">
    <property type="protein sequence ID" value="TJY37659.1"/>
    <property type="molecule type" value="Genomic_DNA"/>
</dbReference>
<dbReference type="AlphaFoldDB" id="A0A4V6WEC6"/>
<reference evidence="1 2" key="1">
    <citation type="submission" date="2019-04" db="EMBL/GenBank/DDBJ databases">
        <title>Cohnella sp. nov., isolated from soil.</title>
        <authorList>
            <person name="Kim W."/>
        </authorList>
    </citation>
    <scope>NUCLEOTIDE SEQUENCE [LARGE SCALE GENOMIC DNA]</scope>
    <source>
        <strain evidence="1 2">CAU 1483</strain>
    </source>
</reference>
<sequence length="85" mass="9903">MKLLIIQPKLEKNIVQLENELRNNPSADVRPAMMKLIPIHMNQLAGFVRCKRCICFRKLEVGFSAEWAFLHVRLISDYSGYRGLE</sequence>
<dbReference type="Proteomes" id="UP000309673">
    <property type="component" value="Unassembled WGS sequence"/>
</dbReference>